<reference evidence="2 3" key="1">
    <citation type="submission" date="2019-06" db="EMBL/GenBank/DDBJ databases">
        <title>Genome of new Rhodobacteraceae sp. SM1903.</title>
        <authorList>
            <person name="Ren X."/>
        </authorList>
    </citation>
    <scope>NUCLEOTIDE SEQUENCE [LARGE SCALE GENOMIC DNA]</scope>
    <source>
        <strain evidence="2 3">SM1903</strain>
    </source>
</reference>
<dbReference type="AlphaFoldDB" id="A0A5C5GB54"/>
<evidence type="ECO:0000313" key="2">
    <source>
        <dbReference type="EMBL" id="TNY31878.1"/>
    </source>
</evidence>
<dbReference type="OrthoDB" id="8451710at2"/>
<dbReference type="Gene3D" id="3.10.180.10">
    <property type="entry name" value="2,3-Dihydroxybiphenyl 1,2-Dioxygenase, domain 1"/>
    <property type="match status" value="1"/>
</dbReference>
<dbReference type="Proteomes" id="UP000314011">
    <property type="component" value="Unassembled WGS sequence"/>
</dbReference>
<dbReference type="InterPro" id="IPR025870">
    <property type="entry name" value="Glyoxalase-like_dom"/>
</dbReference>
<accession>A0A5C5GB54</accession>
<proteinExistence type="predicted"/>
<evidence type="ECO:0000259" key="1">
    <source>
        <dbReference type="Pfam" id="PF13468"/>
    </source>
</evidence>
<protein>
    <submittedName>
        <fullName evidence="2">VOC family protein</fullName>
    </submittedName>
</protein>
<dbReference type="Pfam" id="PF13468">
    <property type="entry name" value="Glyoxalase_3"/>
    <property type="match status" value="1"/>
</dbReference>
<dbReference type="RefSeq" id="WP_140192559.1">
    <property type="nucleotide sequence ID" value="NZ_CP065915.1"/>
</dbReference>
<dbReference type="InterPro" id="IPR029068">
    <property type="entry name" value="Glyas_Bleomycin-R_OHBP_Dase"/>
</dbReference>
<name>A0A5C5GB54_9RHOB</name>
<dbReference type="EMBL" id="VFFF01000001">
    <property type="protein sequence ID" value="TNY31878.1"/>
    <property type="molecule type" value="Genomic_DNA"/>
</dbReference>
<sequence>MRLDHLVIGCGDLDEGVAWAEAQLGVALLPGGRHERFGTHNRLLRLGDLYLEVIAIEPGASCAGPRWFGLDGFEGAPRLITWVCAVPDLDAAMVLAPDGKGHAVPVTRGELNWRITVPEDGCLPMDGAYPTLIQWGDGVVTPPERLADSGLRLDRLTVRHPEGERIAGLLPLTDSRVRFETGALAISARLTGPAGEITL</sequence>
<gene>
    <name evidence="2" type="ORF">FHY64_00815</name>
</gene>
<evidence type="ECO:0000313" key="3">
    <source>
        <dbReference type="Proteomes" id="UP000314011"/>
    </source>
</evidence>
<keyword evidence="3" id="KW-1185">Reference proteome</keyword>
<organism evidence="2 3">
    <name type="scientific">Pelagovum pacificum</name>
    <dbReference type="NCBI Taxonomy" id="2588711"/>
    <lineage>
        <taxon>Bacteria</taxon>
        <taxon>Pseudomonadati</taxon>
        <taxon>Pseudomonadota</taxon>
        <taxon>Alphaproteobacteria</taxon>
        <taxon>Rhodobacterales</taxon>
        <taxon>Paracoccaceae</taxon>
        <taxon>Pelagovum</taxon>
    </lineage>
</organism>
<dbReference type="SUPFAM" id="SSF54593">
    <property type="entry name" value="Glyoxalase/Bleomycin resistance protein/Dihydroxybiphenyl dioxygenase"/>
    <property type="match status" value="1"/>
</dbReference>
<comment type="caution">
    <text evidence="2">The sequence shown here is derived from an EMBL/GenBank/DDBJ whole genome shotgun (WGS) entry which is preliminary data.</text>
</comment>
<feature type="domain" description="Glyoxalase-like" evidence="1">
    <location>
        <begin position="3"/>
        <end position="170"/>
    </location>
</feature>